<evidence type="ECO:0000313" key="7">
    <source>
        <dbReference type="EMBL" id="KAJ6645491.1"/>
    </source>
</evidence>
<dbReference type="InterPro" id="IPR001613">
    <property type="entry name" value="Flavin_amine_oxidase"/>
</dbReference>
<keyword evidence="5" id="KW-0732">Signal</keyword>
<dbReference type="GO" id="GO:0046592">
    <property type="term" value="F:polyamine oxidase activity"/>
    <property type="evidence" value="ECO:0007669"/>
    <property type="project" value="TreeGrafter"/>
</dbReference>
<dbReference type="Proteomes" id="UP001151699">
    <property type="component" value="Chromosome A"/>
</dbReference>
<feature type="signal peptide" evidence="5">
    <location>
        <begin position="1"/>
        <end position="21"/>
    </location>
</feature>
<evidence type="ECO:0000256" key="5">
    <source>
        <dbReference type="SAM" id="SignalP"/>
    </source>
</evidence>
<evidence type="ECO:0000256" key="2">
    <source>
        <dbReference type="ARBA" id="ARBA00023002"/>
    </source>
</evidence>
<feature type="binding site" evidence="3">
    <location>
        <position position="380"/>
    </location>
    <ligand>
        <name>substrate</name>
    </ligand>
</feature>
<accession>A0A9Q0N7Z8</accession>
<dbReference type="InterPro" id="IPR002937">
    <property type="entry name" value="Amino_oxidase"/>
</dbReference>
<comment type="similarity">
    <text evidence="4">Belongs to the flavin monoamine oxidase family.</text>
</comment>
<evidence type="ECO:0000256" key="1">
    <source>
        <dbReference type="ARBA" id="ARBA00001974"/>
    </source>
</evidence>
<dbReference type="InterPro" id="IPR050281">
    <property type="entry name" value="Flavin_monoamine_oxidase"/>
</dbReference>
<dbReference type="Pfam" id="PF01593">
    <property type="entry name" value="Amino_oxidase"/>
    <property type="match status" value="1"/>
</dbReference>
<dbReference type="Gene3D" id="3.50.50.60">
    <property type="entry name" value="FAD/NAD(P)-binding domain"/>
    <property type="match status" value="1"/>
</dbReference>
<dbReference type="EC" id="1.4.3.-" evidence="4"/>
<keyword evidence="4" id="KW-0274">FAD</keyword>
<evidence type="ECO:0000313" key="8">
    <source>
        <dbReference type="Proteomes" id="UP001151699"/>
    </source>
</evidence>
<evidence type="ECO:0000256" key="3">
    <source>
        <dbReference type="PIRSR" id="PIRSR601613-1"/>
    </source>
</evidence>
<dbReference type="PANTHER" id="PTHR10742">
    <property type="entry name" value="FLAVIN MONOAMINE OXIDASE"/>
    <property type="match status" value="1"/>
</dbReference>
<feature type="chain" id="PRO_5040382482" description="Amine oxidase" evidence="5">
    <location>
        <begin position="22"/>
        <end position="506"/>
    </location>
</feature>
<feature type="binding site" evidence="3">
    <location>
        <position position="257"/>
    </location>
    <ligand>
        <name>FAD</name>
        <dbReference type="ChEBI" id="CHEBI:57692"/>
    </ligand>
</feature>
<feature type="domain" description="Amine oxidase" evidence="6">
    <location>
        <begin position="41"/>
        <end position="494"/>
    </location>
</feature>
<dbReference type="PANTHER" id="PTHR10742:SF398">
    <property type="entry name" value="AMINE OXIDASE DOMAIN-CONTAINING PROTEIN-RELATED"/>
    <property type="match status" value="1"/>
</dbReference>
<keyword evidence="2 4" id="KW-0560">Oxidoreductase</keyword>
<dbReference type="Gene3D" id="3.90.660.10">
    <property type="match status" value="1"/>
</dbReference>
<evidence type="ECO:0000256" key="4">
    <source>
        <dbReference type="RuleBase" id="RU362067"/>
    </source>
</evidence>
<dbReference type="SUPFAM" id="SSF54373">
    <property type="entry name" value="FAD-linked reductases, C-terminal domain"/>
    <property type="match status" value="1"/>
</dbReference>
<sequence>MFALIWIVLSVNILPCPFAIAASAGTDEKPPKFLIVGAGAAGIAAASKLLEKGYTDIVILEAQNRIGGRVHTIPFGANNIDLGAQWCGGDIGNVVYELVKGHFQFGDTGIRYSNSHCYTSDGHVVDPKLYSKAMNLADEILNDYENMAKTNKSLGEYFQINYHKALEDEEFKDVDKEFAELMTDLNAKGMAALYASDSWYDLSANLIGEGPGTQGGYQQYTWKEHGFKIVLDFLMKKLPDPSKTLPVEEKIHLNKEVTNIDWTSNEVVVTCADGSEYRVDHVIVTVSLGYLKKHHQTLFTPPLPAKKVNAIENTGFGTLGKIFLEFKEPFWPTDVNDWAAYSFLWKKEDLDNVTGTEKEWLIDITNFLRVDAQPNVILAFTAGKKIRKFEEISDSQLIDDCMWLLEKFLGRTLPRAINVQRSHWLTNKYFLGSYSFGSMATQENDVALGKDLAETLSHDGKPVVLLAGEATDESNSGYVHGAVDSGWRAAREILHYYPVVSEITGA</sequence>
<dbReference type="EMBL" id="WJQU01000001">
    <property type="protein sequence ID" value="KAJ6645491.1"/>
    <property type="molecule type" value="Genomic_DNA"/>
</dbReference>
<reference evidence="7" key="1">
    <citation type="submission" date="2022-07" db="EMBL/GenBank/DDBJ databases">
        <authorList>
            <person name="Trinca V."/>
            <person name="Uliana J.V.C."/>
            <person name="Torres T.T."/>
            <person name="Ward R.J."/>
            <person name="Monesi N."/>
        </authorList>
    </citation>
    <scope>NUCLEOTIDE SEQUENCE</scope>
    <source>
        <strain evidence="7">HSMRA1968</strain>
        <tissue evidence="7">Whole embryos</tissue>
    </source>
</reference>
<comment type="caution">
    <text evidence="7">The sequence shown here is derived from an EMBL/GenBank/DDBJ whole genome shotgun (WGS) entry which is preliminary data.</text>
</comment>
<dbReference type="PRINTS" id="PR00757">
    <property type="entry name" value="AMINEOXDASEF"/>
</dbReference>
<protein>
    <recommendedName>
        <fullName evidence="4">Amine oxidase</fullName>
        <ecNumber evidence="4">1.4.3.-</ecNumber>
    </recommendedName>
</protein>
<keyword evidence="4" id="KW-0285">Flavoprotein</keyword>
<comment type="cofactor">
    <cofactor evidence="1 4">
        <name>FAD</name>
        <dbReference type="ChEBI" id="CHEBI:57692"/>
    </cofactor>
</comment>
<keyword evidence="8" id="KW-1185">Reference proteome</keyword>
<organism evidence="7 8">
    <name type="scientific">Pseudolycoriella hygida</name>
    <dbReference type="NCBI Taxonomy" id="35572"/>
    <lineage>
        <taxon>Eukaryota</taxon>
        <taxon>Metazoa</taxon>
        <taxon>Ecdysozoa</taxon>
        <taxon>Arthropoda</taxon>
        <taxon>Hexapoda</taxon>
        <taxon>Insecta</taxon>
        <taxon>Pterygota</taxon>
        <taxon>Neoptera</taxon>
        <taxon>Endopterygota</taxon>
        <taxon>Diptera</taxon>
        <taxon>Nematocera</taxon>
        <taxon>Sciaroidea</taxon>
        <taxon>Sciaridae</taxon>
        <taxon>Pseudolycoriella</taxon>
    </lineage>
</organism>
<evidence type="ECO:0000259" key="6">
    <source>
        <dbReference type="Pfam" id="PF01593"/>
    </source>
</evidence>
<gene>
    <name evidence="7" type="primary">Paox_4</name>
    <name evidence="7" type="ORF">Bhyg_00697</name>
</gene>
<dbReference type="InterPro" id="IPR036188">
    <property type="entry name" value="FAD/NAD-bd_sf"/>
</dbReference>
<dbReference type="AlphaFoldDB" id="A0A9Q0N7Z8"/>
<dbReference type="OrthoDB" id="5046242at2759"/>
<name>A0A9Q0N7Z8_9DIPT</name>
<dbReference type="GO" id="GO:0008131">
    <property type="term" value="F:primary methylamine oxidase activity"/>
    <property type="evidence" value="ECO:0007669"/>
    <property type="project" value="UniProtKB-ARBA"/>
</dbReference>
<proteinExistence type="inferred from homology"/>
<feature type="binding site" evidence="3">
    <location>
        <begin position="61"/>
        <end position="62"/>
    </location>
    <ligand>
        <name>FAD</name>
        <dbReference type="ChEBI" id="CHEBI:57692"/>
    </ligand>
</feature>
<dbReference type="SUPFAM" id="SSF51905">
    <property type="entry name" value="FAD/NAD(P)-binding domain"/>
    <property type="match status" value="1"/>
</dbReference>